<protein>
    <submittedName>
        <fullName evidence="1">Uncharacterized protein</fullName>
    </submittedName>
</protein>
<gene>
    <name evidence="1" type="ORF">PYX00_009418</name>
</gene>
<proteinExistence type="predicted"/>
<comment type="caution">
    <text evidence="1">The sequence shown here is derived from an EMBL/GenBank/DDBJ whole genome shotgun (WGS) entry which is preliminary data.</text>
</comment>
<evidence type="ECO:0000313" key="1">
    <source>
        <dbReference type="EMBL" id="KAL0267050.1"/>
    </source>
</evidence>
<sequence length="70" mass="8165">MLLTACTYPAFKNPLVSSDNFQQGNTSGEFKLFIHLDFMHDIYFWEVVECKEWPKTSSDGELWNITEGEK</sequence>
<dbReference type="AlphaFoldDB" id="A0AAW2HBA8"/>
<organism evidence="1">
    <name type="scientific">Menopon gallinae</name>
    <name type="common">poultry shaft louse</name>
    <dbReference type="NCBI Taxonomy" id="328185"/>
    <lineage>
        <taxon>Eukaryota</taxon>
        <taxon>Metazoa</taxon>
        <taxon>Ecdysozoa</taxon>
        <taxon>Arthropoda</taxon>
        <taxon>Hexapoda</taxon>
        <taxon>Insecta</taxon>
        <taxon>Pterygota</taxon>
        <taxon>Neoptera</taxon>
        <taxon>Paraneoptera</taxon>
        <taxon>Psocodea</taxon>
        <taxon>Troctomorpha</taxon>
        <taxon>Phthiraptera</taxon>
        <taxon>Amblycera</taxon>
        <taxon>Menoponidae</taxon>
        <taxon>Menopon</taxon>
    </lineage>
</organism>
<accession>A0AAW2HBA8</accession>
<name>A0AAW2HBA8_9NEOP</name>
<dbReference type="EMBL" id="JARGDH010000005">
    <property type="protein sequence ID" value="KAL0267050.1"/>
    <property type="molecule type" value="Genomic_DNA"/>
</dbReference>
<reference evidence="1" key="1">
    <citation type="journal article" date="2024" name="Gigascience">
        <title>Chromosome-level genome of the poultry shaft louse Menopon gallinae provides insight into the host-switching and adaptive evolution of parasitic lice.</title>
        <authorList>
            <person name="Xu Y."/>
            <person name="Ma L."/>
            <person name="Liu S."/>
            <person name="Liang Y."/>
            <person name="Liu Q."/>
            <person name="He Z."/>
            <person name="Tian L."/>
            <person name="Duan Y."/>
            <person name="Cai W."/>
            <person name="Li H."/>
            <person name="Song F."/>
        </authorList>
    </citation>
    <scope>NUCLEOTIDE SEQUENCE</scope>
    <source>
        <strain evidence="1">Cailab_2023a</strain>
    </source>
</reference>